<sequence length="508" mass="54802">MATFFSFQNISALKSTLALFLQTCFVLGTIKSIAVFLPELERNLGLTSTDIGLALGLFDAFAFVPGPVVAYLYQRLHGGYRRGLVMTGSFLAPGGLLMASWATNNVELDVCLSVAGLGSNILSVSLVITLSDQSGDAFGIFYGVGKSGYAFGIALVPLLADFLMDIYGWRGSLLIIGGIMAHLIPLTLMVDINAGASCTMIREAPVTVDEQSICGDTRLLQEASLLQRDKAPTDGFKADVTPANIATGSENGNDPMEEVNEETLRDDAKLMEGPSTSQRHQAISNLYRNNKVGQMNCSGLYAITCRILSDSIYNRDPWMILLMLVTMVFAMVDGGWHAFLIPRAVGRGISTTKALSLAYSAATAAFIGRCFGGLLLKYKIFSGQYWFLFLTFLNITSLLADIFVPKFALMIVTSFIMSITIAERNILLLVICKDRAPESEFPVILASSEIVFGLGAFLGASLSGYVADLTGTFNASFIFIAAVDAVVFCLMVPPIIAERSQEHDIITL</sequence>
<dbReference type="RefSeq" id="XP_030829179.1">
    <property type="nucleotide sequence ID" value="XM_030973319.1"/>
</dbReference>
<dbReference type="Pfam" id="PF07690">
    <property type="entry name" value="MFS_1"/>
    <property type="match status" value="1"/>
</dbReference>
<evidence type="ECO:0000256" key="2">
    <source>
        <dbReference type="SAM" id="Phobius"/>
    </source>
</evidence>
<dbReference type="Proteomes" id="UP000007110">
    <property type="component" value="Unassembled WGS sequence"/>
</dbReference>
<keyword evidence="2" id="KW-1133">Transmembrane helix</keyword>
<feature type="transmembrane region" description="Helical" evidence="2">
    <location>
        <begin position="137"/>
        <end position="160"/>
    </location>
</feature>
<dbReference type="InParanoid" id="A0A7M7N0H0"/>
<dbReference type="InterPro" id="IPR020846">
    <property type="entry name" value="MFS_dom"/>
</dbReference>
<keyword evidence="2" id="KW-0812">Transmembrane</keyword>
<feature type="transmembrane region" description="Helical" evidence="2">
    <location>
        <begin position="385"/>
        <end position="404"/>
    </location>
</feature>
<evidence type="ECO:0000313" key="4">
    <source>
        <dbReference type="EnsemblMetazoa" id="XP_030829179"/>
    </source>
</evidence>
<dbReference type="GeneID" id="105446668"/>
<dbReference type="OrthoDB" id="8055603at2759"/>
<dbReference type="KEGG" id="spu:105446668"/>
<feature type="transmembrane region" description="Helical" evidence="2">
    <location>
        <begin position="443"/>
        <end position="467"/>
    </location>
</feature>
<feature type="transmembrane region" description="Helical" evidence="2">
    <location>
        <begin position="318"/>
        <end position="339"/>
    </location>
</feature>
<name>A0A7M7N0H0_STRPU</name>
<dbReference type="SUPFAM" id="SSF103473">
    <property type="entry name" value="MFS general substrate transporter"/>
    <property type="match status" value="1"/>
</dbReference>
<reference evidence="4" key="2">
    <citation type="submission" date="2021-01" db="UniProtKB">
        <authorList>
            <consortium name="EnsemblMetazoa"/>
        </authorList>
    </citation>
    <scope>IDENTIFICATION</scope>
</reference>
<feature type="domain" description="Major facilitator superfamily (MFS) profile" evidence="3">
    <location>
        <begin position="1"/>
        <end position="501"/>
    </location>
</feature>
<dbReference type="PANTHER" id="PTHR11360:SF303">
    <property type="entry name" value="MAJOR FACILITATOR SUPERFAMILY (MFS) PROFILE DOMAIN-CONTAINING PROTEIN"/>
    <property type="match status" value="1"/>
</dbReference>
<keyword evidence="5" id="KW-1185">Reference proteome</keyword>
<evidence type="ECO:0000313" key="5">
    <source>
        <dbReference type="Proteomes" id="UP000007110"/>
    </source>
</evidence>
<feature type="transmembrane region" description="Helical" evidence="2">
    <location>
        <begin position="51"/>
        <end position="72"/>
    </location>
</feature>
<dbReference type="PROSITE" id="PS50850">
    <property type="entry name" value="MFS"/>
    <property type="match status" value="1"/>
</dbReference>
<dbReference type="GO" id="GO:0005886">
    <property type="term" value="C:plasma membrane"/>
    <property type="evidence" value="ECO:0000318"/>
    <property type="project" value="GO_Central"/>
</dbReference>
<feature type="transmembrane region" description="Helical" evidence="2">
    <location>
        <begin position="473"/>
        <end position="496"/>
    </location>
</feature>
<evidence type="ECO:0000256" key="1">
    <source>
        <dbReference type="ARBA" id="ARBA00004141"/>
    </source>
</evidence>
<comment type="subcellular location">
    <subcellularLocation>
        <location evidence="1">Membrane</location>
        <topology evidence="1">Multi-pass membrane protein</topology>
    </subcellularLocation>
</comment>
<organism evidence="4 5">
    <name type="scientific">Strongylocentrotus purpuratus</name>
    <name type="common">Purple sea urchin</name>
    <dbReference type="NCBI Taxonomy" id="7668"/>
    <lineage>
        <taxon>Eukaryota</taxon>
        <taxon>Metazoa</taxon>
        <taxon>Echinodermata</taxon>
        <taxon>Eleutherozoa</taxon>
        <taxon>Echinozoa</taxon>
        <taxon>Echinoidea</taxon>
        <taxon>Euechinoidea</taxon>
        <taxon>Echinacea</taxon>
        <taxon>Camarodonta</taxon>
        <taxon>Echinidea</taxon>
        <taxon>Strongylocentrotidae</taxon>
        <taxon>Strongylocentrotus</taxon>
    </lineage>
</organism>
<feature type="transmembrane region" description="Helical" evidence="2">
    <location>
        <begin position="359"/>
        <end position="378"/>
    </location>
</feature>
<dbReference type="GO" id="GO:0008028">
    <property type="term" value="F:monocarboxylic acid transmembrane transporter activity"/>
    <property type="evidence" value="ECO:0000318"/>
    <property type="project" value="GO_Central"/>
</dbReference>
<dbReference type="InterPro" id="IPR050327">
    <property type="entry name" value="Proton-linked_MCT"/>
</dbReference>
<dbReference type="Gene3D" id="1.20.1250.20">
    <property type="entry name" value="MFS general substrate transporter like domains"/>
    <property type="match status" value="2"/>
</dbReference>
<feature type="transmembrane region" description="Helical" evidence="2">
    <location>
        <begin position="410"/>
        <end position="431"/>
    </location>
</feature>
<evidence type="ECO:0000259" key="3">
    <source>
        <dbReference type="PROSITE" id="PS50850"/>
    </source>
</evidence>
<dbReference type="EnsemblMetazoa" id="XM_030973319">
    <property type="protein sequence ID" value="XP_030829179"/>
    <property type="gene ID" value="LOC105446668"/>
</dbReference>
<dbReference type="PANTHER" id="PTHR11360">
    <property type="entry name" value="MONOCARBOXYLATE TRANSPORTER"/>
    <property type="match status" value="1"/>
</dbReference>
<dbReference type="OMA" id="TMVFAMV"/>
<proteinExistence type="predicted"/>
<dbReference type="AlphaFoldDB" id="A0A7M7N0H0"/>
<feature type="transmembrane region" description="Helical" evidence="2">
    <location>
        <begin position="84"/>
        <end position="104"/>
    </location>
</feature>
<dbReference type="InterPro" id="IPR036259">
    <property type="entry name" value="MFS_trans_sf"/>
</dbReference>
<accession>A0A7M7N0H0</accession>
<protein>
    <recommendedName>
        <fullName evidence="3">Major facilitator superfamily (MFS) profile domain-containing protein</fullName>
    </recommendedName>
</protein>
<dbReference type="InterPro" id="IPR011701">
    <property type="entry name" value="MFS"/>
</dbReference>
<feature type="transmembrane region" description="Helical" evidence="2">
    <location>
        <begin position="172"/>
        <end position="192"/>
    </location>
</feature>
<reference evidence="5" key="1">
    <citation type="submission" date="2015-02" db="EMBL/GenBank/DDBJ databases">
        <title>Genome sequencing for Strongylocentrotus purpuratus.</title>
        <authorList>
            <person name="Murali S."/>
            <person name="Liu Y."/>
            <person name="Vee V."/>
            <person name="English A."/>
            <person name="Wang M."/>
            <person name="Skinner E."/>
            <person name="Han Y."/>
            <person name="Muzny D.M."/>
            <person name="Worley K.C."/>
            <person name="Gibbs R.A."/>
        </authorList>
    </citation>
    <scope>NUCLEOTIDE SEQUENCE</scope>
</reference>
<feature type="transmembrane region" description="Helical" evidence="2">
    <location>
        <begin position="110"/>
        <end position="130"/>
    </location>
</feature>
<keyword evidence="2" id="KW-0472">Membrane</keyword>